<dbReference type="AlphaFoldDB" id="A0A7W8B483"/>
<organism evidence="1 2">
    <name type="scientific">Streptomyces spectabilis</name>
    <dbReference type="NCBI Taxonomy" id="68270"/>
    <lineage>
        <taxon>Bacteria</taxon>
        <taxon>Bacillati</taxon>
        <taxon>Actinomycetota</taxon>
        <taxon>Actinomycetes</taxon>
        <taxon>Kitasatosporales</taxon>
        <taxon>Streptomycetaceae</taxon>
        <taxon>Streptomyces</taxon>
    </lineage>
</organism>
<evidence type="ECO:0000313" key="1">
    <source>
        <dbReference type="EMBL" id="MBB5109652.1"/>
    </source>
</evidence>
<dbReference type="Proteomes" id="UP000549009">
    <property type="component" value="Unassembled WGS sequence"/>
</dbReference>
<comment type="caution">
    <text evidence="1">The sequence shown here is derived from an EMBL/GenBank/DDBJ whole genome shotgun (WGS) entry which is preliminary data.</text>
</comment>
<dbReference type="RefSeq" id="WP_260423236.1">
    <property type="nucleotide sequence ID" value="NZ_JACHJD010000034.1"/>
</dbReference>
<accession>A0A7W8B483</accession>
<evidence type="ECO:0000313" key="2">
    <source>
        <dbReference type="Proteomes" id="UP000549009"/>
    </source>
</evidence>
<sequence>MATLRNLTTSACRPTGATNITRALRANSHDHTRPLAILSHI</sequence>
<reference evidence="1 2" key="1">
    <citation type="submission" date="2020-08" db="EMBL/GenBank/DDBJ databases">
        <title>Genomic Encyclopedia of Type Strains, Phase III (KMG-III): the genomes of soil and plant-associated and newly described type strains.</title>
        <authorList>
            <person name="Whitman W."/>
        </authorList>
    </citation>
    <scope>NUCLEOTIDE SEQUENCE [LARGE SCALE GENOMIC DNA]</scope>
    <source>
        <strain evidence="1 2">CECT 3146</strain>
    </source>
</reference>
<keyword evidence="2" id="KW-1185">Reference proteome</keyword>
<gene>
    <name evidence="1" type="ORF">FHS40_008782</name>
</gene>
<protein>
    <submittedName>
        <fullName evidence="1">Uncharacterized protein</fullName>
    </submittedName>
</protein>
<name>A0A7W8B483_STRST</name>
<proteinExistence type="predicted"/>
<dbReference type="EMBL" id="JACHJD010000034">
    <property type="protein sequence ID" value="MBB5109652.1"/>
    <property type="molecule type" value="Genomic_DNA"/>
</dbReference>